<evidence type="ECO:0000256" key="4">
    <source>
        <dbReference type="ARBA" id="ARBA00022562"/>
    </source>
</evidence>
<name>A0A024A7S7_9VIRU</name>
<keyword evidence="7" id="KW-0804">Transcription</keyword>
<protein>
    <recommendedName>
        <fullName evidence="3">Non-structural protein NP-1</fullName>
    </recommendedName>
</protein>
<dbReference type="Pfam" id="PF11733">
    <property type="entry name" value="NP1-WLL"/>
    <property type="match status" value="1"/>
</dbReference>
<evidence type="ECO:0000256" key="7">
    <source>
        <dbReference type="ARBA" id="ARBA00023163"/>
    </source>
</evidence>
<evidence type="ECO:0000256" key="1">
    <source>
        <dbReference type="ARBA" id="ARBA00004147"/>
    </source>
</evidence>
<evidence type="ECO:0000256" key="9">
    <source>
        <dbReference type="SAM" id="MobiDB-lite"/>
    </source>
</evidence>
<dbReference type="GO" id="GO:0042025">
    <property type="term" value="C:host cell nucleus"/>
    <property type="evidence" value="ECO:0007669"/>
    <property type="project" value="UniProtKB-SubCell"/>
</dbReference>
<evidence type="ECO:0000256" key="5">
    <source>
        <dbReference type="ARBA" id="ARBA00023015"/>
    </source>
</evidence>
<sequence length="230" mass="26733">MSSARSDTNHVGRGKKPLEPLSKSPRRGQPPPDLPSKKRDFSRRSGEKGLGFSPNRLKGGNPLGSTASETSRVTSATWEEPNDFRDRGRMWGNKNKNKKANPYEVFSQHMATFKPNKSYCGFYWHSCRLARKGTDYIFTEGMRDFQRRCKDNKCEWKDVREIMFGFKKILDQGYRNMMYHFRHTQCEKCDYWDQVYLKHLANVSPSETEPQELTDEEMLAAAMEVDGTHE</sequence>
<evidence type="ECO:0000256" key="3">
    <source>
        <dbReference type="ARBA" id="ARBA00020315"/>
    </source>
</evidence>
<comment type="function">
    <text evidence="8">Required for the expression of the capsid proteins. Performs the splicing and internal polyadenylation of the viral capsid-encoding mRNA precursor, which allows its maturation and expression. Transactivates the viral promoter.</text>
</comment>
<proteinExistence type="inferred from homology"/>
<dbReference type="EMBL" id="KF425335">
    <property type="protein sequence ID" value="AHY96037.1"/>
    <property type="molecule type" value="Genomic_DNA"/>
</dbReference>
<keyword evidence="6" id="KW-0010">Activator</keyword>
<comment type="similarity">
    <text evidence="2">Belongs to the Bocaparvovirus Non-structural protein NP-1 family.</text>
</comment>
<keyword evidence="5" id="KW-0805">Transcription regulation</keyword>
<keyword evidence="4" id="KW-1048">Host nucleus</keyword>
<dbReference type="InterPro" id="IPR021075">
    <property type="entry name" value="Bocavirus_NP1"/>
</dbReference>
<feature type="compositionally biased region" description="Basic and acidic residues" evidence="9">
    <location>
        <begin position="35"/>
        <end position="47"/>
    </location>
</feature>
<reference evidence="10" key="1">
    <citation type="journal article" date="2014" name="Arch. Virol.">
        <title>Molecular detection and genetic analysis of porcine bocavirus in Korean domestic swine herds.</title>
        <authorList>
            <person name="Choi M.G."/>
            <person name="Park S.J."/>
            <person name="Nguyen V.G."/>
            <person name="Chung H.C."/>
            <person name="Kim A.R."/>
            <person name="Park B.K."/>
        </authorList>
    </citation>
    <scope>NUCLEOTIDE SEQUENCE</scope>
    <source>
        <strain evidence="10">6133</strain>
    </source>
</reference>
<accession>A0A024A7S7</accession>
<feature type="compositionally biased region" description="Polar residues" evidence="9">
    <location>
        <begin position="63"/>
        <end position="77"/>
    </location>
</feature>
<feature type="region of interest" description="Disordered" evidence="9">
    <location>
        <begin position="1"/>
        <end position="98"/>
    </location>
</feature>
<organism evidence="10">
    <name type="scientific">Porcine bocavirus 3</name>
    <dbReference type="NCBI Taxonomy" id="1084715"/>
    <lineage>
        <taxon>Viruses</taxon>
        <taxon>Monodnaviria</taxon>
        <taxon>Shotokuvirae</taxon>
        <taxon>Cossaviricota</taxon>
        <taxon>Quintoviricetes</taxon>
        <taxon>Piccovirales</taxon>
        <taxon>Parvoviridae</taxon>
        <taxon>Parvovirinae</taxon>
        <taxon>Bocaparvovirus</taxon>
        <taxon>Bocaparvovirus ungulate5</taxon>
    </lineage>
</organism>
<evidence type="ECO:0000313" key="10">
    <source>
        <dbReference type="EMBL" id="AHY96037.1"/>
    </source>
</evidence>
<evidence type="ECO:0000256" key="8">
    <source>
        <dbReference type="ARBA" id="ARBA00045895"/>
    </source>
</evidence>
<evidence type="ECO:0000256" key="6">
    <source>
        <dbReference type="ARBA" id="ARBA00023159"/>
    </source>
</evidence>
<comment type="subcellular location">
    <subcellularLocation>
        <location evidence="1">Host nucleus</location>
    </subcellularLocation>
</comment>
<evidence type="ECO:0000256" key="2">
    <source>
        <dbReference type="ARBA" id="ARBA00007126"/>
    </source>
</evidence>